<keyword evidence="2" id="KW-0472">Membrane</keyword>
<keyword evidence="2" id="KW-1133">Transmembrane helix</keyword>
<dbReference type="VEuPathDB" id="FungiDB:ASPZODRAFT_131767"/>
<sequence>MSVPGLTVIGAQVTAATVNKADEKDTPNLSTLPSTHSNLSAEDNPAIEFDPCVGAKPCSPFYRHATITTQSVERLTVQPKLSNGDYNMPQVESGENTNRSQSFDISNADRARLWKDKRRNRSWLRSLSKKQKLTVKIVIAIVTVGTMIAIALGITAAVGGGVWKSHHQQGTLR</sequence>
<feature type="compositionally biased region" description="Polar residues" evidence="1">
    <location>
        <begin position="27"/>
        <end position="41"/>
    </location>
</feature>
<proteinExistence type="predicted"/>
<dbReference type="EMBL" id="KV878341">
    <property type="protein sequence ID" value="OJJ46869.1"/>
    <property type="molecule type" value="Genomic_DNA"/>
</dbReference>
<keyword evidence="4" id="KW-1185">Reference proteome</keyword>
<evidence type="ECO:0000256" key="2">
    <source>
        <dbReference type="SAM" id="Phobius"/>
    </source>
</evidence>
<dbReference type="OrthoDB" id="5387214at2759"/>
<feature type="transmembrane region" description="Helical" evidence="2">
    <location>
        <begin position="137"/>
        <end position="163"/>
    </location>
</feature>
<feature type="region of interest" description="Disordered" evidence="1">
    <location>
        <begin position="19"/>
        <end position="41"/>
    </location>
</feature>
<evidence type="ECO:0000313" key="3">
    <source>
        <dbReference type="EMBL" id="OJJ46869.1"/>
    </source>
</evidence>
<protein>
    <submittedName>
        <fullName evidence="3">Uncharacterized protein</fullName>
    </submittedName>
</protein>
<dbReference type="GeneID" id="34609299"/>
<feature type="compositionally biased region" description="Polar residues" evidence="1">
    <location>
        <begin position="93"/>
        <end position="104"/>
    </location>
</feature>
<name>A0A1L9SI26_9EURO</name>
<dbReference type="RefSeq" id="XP_022581379.1">
    <property type="nucleotide sequence ID" value="XM_022722834.1"/>
</dbReference>
<dbReference type="Proteomes" id="UP000184188">
    <property type="component" value="Unassembled WGS sequence"/>
</dbReference>
<reference evidence="4" key="1">
    <citation type="journal article" date="2017" name="Genome Biol.">
        <title>Comparative genomics reveals high biological diversity and specific adaptations in the industrially and medically important fungal genus Aspergillus.</title>
        <authorList>
            <person name="de Vries R.P."/>
            <person name="Riley R."/>
            <person name="Wiebenga A."/>
            <person name="Aguilar-Osorio G."/>
            <person name="Amillis S."/>
            <person name="Uchima C.A."/>
            <person name="Anderluh G."/>
            <person name="Asadollahi M."/>
            <person name="Askin M."/>
            <person name="Barry K."/>
            <person name="Battaglia E."/>
            <person name="Bayram O."/>
            <person name="Benocci T."/>
            <person name="Braus-Stromeyer S.A."/>
            <person name="Caldana C."/>
            <person name="Canovas D."/>
            <person name="Cerqueira G.C."/>
            <person name="Chen F."/>
            <person name="Chen W."/>
            <person name="Choi C."/>
            <person name="Clum A."/>
            <person name="Dos Santos R.A."/>
            <person name="Damasio A.R."/>
            <person name="Diallinas G."/>
            <person name="Emri T."/>
            <person name="Fekete E."/>
            <person name="Flipphi M."/>
            <person name="Freyberg S."/>
            <person name="Gallo A."/>
            <person name="Gournas C."/>
            <person name="Habgood R."/>
            <person name="Hainaut M."/>
            <person name="Harispe M.L."/>
            <person name="Henrissat B."/>
            <person name="Hilden K.S."/>
            <person name="Hope R."/>
            <person name="Hossain A."/>
            <person name="Karabika E."/>
            <person name="Karaffa L."/>
            <person name="Karanyi Z."/>
            <person name="Krasevec N."/>
            <person name="Kuo A."/>
            <person name="Kusch H."/>
            <person name="LaButti K."/>
            <person name="Lagendijk E.L."/>
            <person name="Lapidus A."/>
            <person name="Levasseur A."/>
            <person name="Lindquist E."/>
            <person name="Lipzen A."/>
            <person name="Logrieco A.F."/>
            <person name="MacCabe A."/>
            <person name="Maekelae M.R."/>
            <person name="Malavazi I."/>
            <person name="Melin P."/>
            <person name="Meyer V."/>
            <person name="Mielnichuk N."/>
            <person name="Miskei M."/>
            <person name="Molnar A.P."/>
            <person name="Mule G."/>
            <person name="Ngan C.Y."/>
            <person name="Orejas M."/>
            <person name="Orosz E."/>
            <person name="Ouedraogo J.P."/>
            <person name="Overkamp K.M."/>
            <person name="Park H.-S."/>
            <person name="Perrone G."/>
            <person name="Piumi F."/>
            <person name="Punt P.J."/>
            <person name="Ram A.F."/>
            <person name="Ramon A."/>
            <person name="Rauscher S."/>
            <person name="Record E."/>
            <person name="Riano-Pachon D.M."/>
            <person name="Robert V."/>
            <person name="Roehrig J."/>
            <person name="Ruller R."/>
            <person name="Salamov A."/>
            <person name="Salih N.S."/>
            <person name="Samson R.A."/>
            <person name="Sandor E."/>
            <person name="Sanguinetti M."/>
            <person name="Schuetze T."/>
            <person name="Sepcic K."/>
            <person name="Shelest E."/>
            <person name="Sherlock G."/>
            <person name="Sophianopoulou V."/>
            <person name="Squina F.M."/>
            <person name="Sun H."/>
            <person name="Susca A."/>
            <person name="Todd R.B."/>
            <person name="Tsang A."/>
            <person name="Unkles S.E."/>
            <person name="van de Wiele N."/>
            <person name="van Rossen-Uffink D."/>
            <person name="Oliveira J.V."/>
            <person name="Vesth T.C."/>
            <person name="Visser J."/>
            <person name="Yu J.-H."/>
            <person name="Zhou M."/>
            <person name="Andersen M.R."/>
            <person name="Archer D.B."/>
            <person name="Baker S.E."/>
            <person name="Benoit I."/>
            <person name="Brakhage A.A."/>
            <person name="Braus G.H."/>
            <person name="Fischer R."/>
            <person name="Frisvad J.C."/>
            <person name="Goldman G.H."/>
            <person name="Houbraken J."/>
            <person name="Oakley B."/>
            <person name="Pocsi I."/>
            <person name="Scazzocchio C."/>
            <person name="Seiboth B."/>
            <person name="vanKuyk P.A."/>
            <person name="Wortman J."/>
            <person name="Dyer P.S."/>
            <person name="Grigoriev I.V."/>
        </authorList>
    </citation>
    <scope>NUCLEOTIDE SEQUENCE [LARGE SCALE GENOMIC DNA]</scope>
    <source>
        <strain evidence="4">CBS 506.65</strain>
    </source>
</reference>
<evidence type="ECO:0000256" key="1">
    <source>
        <dbReference type="SAM" id="MobiDB-lite"/>
    </source>
</evidence>
<dbReference type="AlphaFoldDB" id="A0A1L9SI26"/>
<feature type="region of interest" description="Disordered" evidence="1">
    <location>
        <begin position="81"/>
        <end position="104"/>
    </location>
</feature>
<gene>
    <name evidence="3" type="ORF">ASPZODRAFT_131767</name>
</gene>
<evidence type="ECO:0000313" key="4">
    <source>
        <dbReference type="Proteomes" id="UP000184188"/>
    </source>
</evidence>
<keyword evidence="2" id="KW-0812">Transmembrane</keyword>
<accession>A0A1L9SI26</accession>
<organism evidence="3 4">
    <name type="scientific">Penicilliopsis zonata CBS 506.65</name>
    <dbReference type="NCBI Taxonomy" id="1073090"/>
    <lineage>
        <taxon>Eukaryota</taxon>
        <taxon>Fungi</taxon>
        <taxon>Dikarya</taxon>
        <taxon>Ascomycota</taxon>
        <taxon>Pezizomycotina</taxon>
        <taxon>Eurotiomycetes</taxon>
        <taxon>Eurotiomycetidae</taxon>
        <taxon>Eurotiales</taxon>
        <taxon>Aspergillaceae</taxon>
        <taxon>Penicilliopsis</taxon>
    </lineage>
</organism>